<dbReference type="PANTHER" id="PTHR31311">
    <property type="entry name" value="XYLOGLUCAN 6-XYLOSYLTRANSFERASE 5-RELATED-RELATED"/>
    <property type="match status" value="1"/>
</dbReference>
<protein>
    <submittedName>
        <fullName evidence="6">Uncharacterized protein</fullName>
    </submittedName>
</protein>
<dbReference type="PANTHER" id="PTHR31311:SF17">
    <property type="entry name" value="GALACTOSYL TRANSFERASE GMA12_MNN10 FAMILY PROTEIN"/>
    <property type="match status" value="1"/>
</dbReference>
<dbReference type="Proteomes" id="UP001642360">
    <property type="component" value="Unassembled WGS sequence"/>
</dbReference>
<reference evidence="6 7" key="1">
    <citation type="submission" date="2024-02" db="EMBL/GenBank/DDBJ databases">
        <authorList>
            <person name="Vignale AGUSTIN F."/>
            <person name="Sosa J E."/>
            <person name="Modenutti C."/>
        </authorList>
    </citation>
    <scope>NUCLEOTIDE SEQUENCE [LARGE SCALE GENOMIC DNA]</scope>
</reference>
<sequence>MGFSEMSQFKTSQALANTKEYCCFLKEKLPSFSIAMLVVLFVGGKAPRVHDFSMDAQGFNLRDDPTNRTFYNNPMLSYSLYRPIKNWDEKRREWLKHHSSFAPGAKDRIFMVTGSQPSICKNPIGDHLLLRLFKNKCLPTPKDGLLLGQITLNPGHNAGPPSGRVDVVGRLGCRFHRHEFKLPLEKYKNYNLVVDGWSSMIYESRSWVGLNAGVILIRTCKWPMALMKEWANMGLISPNYEEWAHILSSTLKLKATQVSDDQSALIYLLLTRKHKWGTEKGMRRLRWRHAEKVSESYGALREQYLKQEGYGKDTGRRPFITHFTGCQPCSGDHNPMYGGNSCWRGMERALNFADYQVLRNYGFVHPDLLDSAFVLPLPFDSVGL</sequence>
<evidence type="ECO:0000256" key="3">
    <source>
        <dbReference type="ARBA" id="ARBA00022679"/>
    </source>
</evidence>
<evidence type="ECO:0000313" key="6">
    <source>
        <dbReference type="EMBL" id="CAK9184137.1"/>
    </source>
</evidence>
<dbReference type="AlphaFoldDB" id="A0ABC8UT52"/>
<gene>
    <name evidence="6" type="ORF">ILEXP_LOCUS54430</name>
</gene>
<dbReference type="InterPro" id="IPR008630">
    <property type="entry name" value="Glyco_trans_34"/>
</dbReference>
<evidence type="ECO:0000256" key="5">
    <source>
        <dbReference type="ARBA" id="ARBA00023034"/>
    </source>
</evidence>
<dbReference type="EMBL" id="CAUOFW020008847">
    <property type="protein sequence ID" value="CAK9184137.1"/>
    <property type="molecule type" value="Genomic_DNA"/>
</dbReference>
<accession>A0ABC8UT52</accession>
<dbReference type="Pfam" id="PF05637">
    <property type="entry name" value="Glyco_transf_34"/>
    <property type="match status" value="1"/>
</dbReference>
<comment type="subcellular location">
    <subcellularLocation>
        <location evidence="1">Golgi apparatus membrane</location>
        <topology evidence="1">Single-pass type II membrane protein</topology>
    </subcellularLocation>
</comment>
<name>A0ABC8UT52_9AQUA</name>
<keyword evidence="5" id="KW-0333">Golgi apparatus</keyword>
<comment type="caution">
    <text evidence="6">The sequence shown here is derived from an EMBL/GenBank/DDBJ whole genome shotgun (WGS) entry which is preliminary data.</text>
</comment>
<evidence type="ECO:0000256" key="4">
    <source>
        <dbReference type="ARBA" id="ARBA00022968"/>
    </source>
</evidence>
<dbReference type="GO" id="GO:0000139">
    <property type="term" value="C:Golgi membrane"/>
    <property type="evidence" value="ECO:0007669"/>
    <property type="project" value="UniProtKB-SubCell"/>
</dbReference>
<organism evidence="6 7">
    <name type="scientific">Ilex paraguariensis</name>
    <name type="common">yerba mate</name>
    <dbReference type="NCBI Taxonomy" id="185542"/>
    <lineage>
        <taxon>Eukaryota</taxon>
        <taxon>Viridiplantae</taxon>
        <taxon>Streptophyta</taxon>
        <taxon>Embryophyta</taxon>
        <taxon>Tracheophyta</taxon>
        <taxon>Spermatophyta</taxon>
        <taxon>Magnoliopsida</taxon>
        <taxon>eudicotyledons</taxon>
        <taxon>Gunneridae</taxon>
        <taxon>Pentapetalae</taxon>
        <taxon>asterids</taxon>
        <taxon>campanulids</taxon>
        <taxon>Aquifoliales</taxon>
        <taxon>Aquifoliaceae</taxon>
        <taxon>Ilex</taxon>
    </lineage>
</organism>
<evidence type="ECO:0000256" key="2">
    <source>
        <dbReference type="ARBA" id="ARBA00022676"/>
    </source>
</evidence>
<keyword evidence="4" id="KW-0735">Signal-anchor</keyword>
<keyword evidence="2" id="KW-0328">Glycosyltransferase</keyword>
<keyword evidence="4" id="KW-0812">Transmembrane</keyword>
<evidence type="ECO:0000313" key="7">
    <source>
        <dbReference type="Proteomes" id="UP001642360"/>
    </source>
</evidence>
<keyword evidence="7" id="KW-1185">Reference proteome</keyword>
<keyword evidence="3" id="KW-0808">Transferase</keyword>
<proteinExistence type="predicted"/>
<dbReference type="GO" id="GO:0016757">
    <property type="term" value="F:glycosyltransferase activity"/>
    <property type="evidence" value="ECO:0007669"/>
    <property type="project" value="UniProtKB-KW"/>
</dbReference>
<evidence type="ECO:0000256" key="1">
    <source>
        <dbReference type="ARBA" id="ARBA00004323"/>
    </source>
</evidence>